<dbReference type="EMBL" id="CYUE01000025">
    <property type="protein sequence ID" value="CUK27592.1"/>
    <property type="molecule type" value="Genomic_DNA"/>
</dbReference>
<accession>A0A0N7MC96</accession>
<dbReference type="Proteomes" id="UP000051184">
    <property type="component" value="Unassembled WGS sequence"/>
</dbReference>
<proteinExistence type="predicted"/>
<feature type="domain" description="TadE-like" evidence="2">
    <location>
        <begin position="16"/>
        <end position="56"/>
    </location>
</feature>
<sequence length="209" mass="21878">MVMSLAKFARDDTATSMTEALLAMPIVLLVFTGMIEFGGLAWQWNMAAKATQIGARMVAVSTPLVGRAQYEAAMASGISGEVEGDPVPTSTSRIACGAETTACATGTLERIVTGGDGVCGSVSATSVVGMCDVAPFITVDNVRVTYSRSGLGYVGRPFGQVSTITVELRNITFDFLLLDRLVPAINNLEIAAHPVAITSEDLSDCRDTC</sequence>
<dbReference type="AlphaFoldDB" id="A0A0N7MC96"/>
<organism evidence="3 4">
    <name type="scientific">Cognatishimia activa</name>
    <dbReference type="NCBI Taxonomy" id="1715691"/>
    <lineage>
        <taxon>Bacteria</taxon>
        <taxon>Pseudomonadati</taxon>
        <taxon>Pseudomonadota</taxon>
        <taxon>Alphaproteobacteria</taxon>
        <taxon>Rhodobacterales</taxon>
        <taxon>Paracoccaceae</taxon>
        <taxon>Cognatishimia</taxon>
    </lineage>
</organism>
<dbReference type="OrthoDB" id="7865585at2"/>
<feature type="transmembrane region" description="Helical" evidence="1">
    <location>
        <begin position="20"/>
        <end position="42"/>
    </location>
</feature>
<dbReference type="InterPro" id="IPR012495">
    <property type="entry name" value="TadE-like_dom"/>
</dbReference>
<keyword evidence="4" id="KW-1185">Reference proteome</keyword>
<keyword evidence="1" id="KW-0472">Membrane</keyword>
<dbReference type="STRING" id="1715691.TA5113_02559"/>
<evidence type="ECO:0000259" key="2">
    <source>
        <dbReference type="Pfam" id="PF07811"/>
    </source>
</evidence>
<evidence type="ECO:0000313" key="3">
    <source>
        <dbReference type="EMBL" id="CUK27592.1"/>
    </source>
</evidence>
<dbReference type="RefSeq" id="WP_058316751.1">
    <property type="nucleotide sequence ID" value="NZ_CYUE01000025.1"/>
</dbReference>
<name>A0A0N7MC96_9RHOB</name>
<gene>
    <name evidence="3" type="ORF">TA5114_03420</name>
</gene>
<keyword evidence="1" id="KW-1133">Transmembrane helix</keyword>
<evidence type="ECO:0000256" key="1">
    <source>
        <dbReference type="SAM" id="Phobius"/>
    </source>
</evidence>
<evidence type="ECO:0000313" key="4">
    <source>
        <dbReference type="Proteomes" id="UP000051184"/>
    </source>
</evidence>
<reference evidence="4" key="1">
    <citation type="submission" date="2015-09" db="EMBL/GenBank/DDBJ databases">
        <authorList>
            <person name="Rodrigo-Torres Lidia"/>
            <person name="Arahal R.David."/>
        </authorList>
    </citation>
    <scope>NUCLEOTIDE SEQUENCE [LARGE SCALE GENOMIC DNA]</scope>
    <source>
        <strain evidence="4">CECT 5114</strain>
    </source>
</reference>
<protein>
    <submittedName>
        <fullName evidence="3">TadE-like protein</fullName>
    </submittedName>
</protein>
<dbReference type="Pfam" id="PF07811">
    <property type="entry name" value="TadE"/>
    <property type="match status" value="1"/>
</dbReference>
<keyword evidence="1" id="KW-0812">Transmembrane</keyword>